<keyword evidence="3" id="KW-0012">Acyltransferase</keyword>
<evidence type="ECO:0000256" key="1">
    <source>
        <dbReference type="ARBA" id="ARBA00009861"/>
    </source>
</evidence>
<dbReference type="PANTHER" id="PTHR31642:SF11">
    <property type="entry name" value="SHIKIMATE O-HYDROXYCINNAMOYLTRANSFERASE"/>
    <property type="match status" value="1"/>
</dbReference>
<dbReference type="InterPro" id="IPR050317">
    <property type="entry name" value="Plant_Fungal_Acyltransferase"/>
</dbReference>
<organism evidence="4 5">
    <name type="scientific">Saponaria officinalis</name>
    <name type="common">Common soapwort</name>
    <name type="synonym">Lychnis saponaria</name>
    <dbReference type="NCBI Taxonomy" id="3572"/>
    <lineage>
        <taxon>Eukaryota</taxon>
        <taxon>Viridiplantae</taxon>
        <taxon>Streptophyta</taxon>
        <taxon>Embryophyta</taxon>
        <taxon>Tracheophyta</taxon>
        <taxon>Spermatophyta</taxon>
        <taxon>Magnoliopsida</taxon>
        <taxon>eudicotyledons</taxon>
        <taxon>Gunneridae</taxon>
        <taxon>Pentapetalae</taxon>
        <taxon>Caryophyllales</taxon>
        <taxon>Caryophyllaceae</taxon>
        <taxon>Caryophylleae</taxon>
        <taxon>Saponaria</taxon>
    </lineage>
</organism>
<reference evidence="4" key="1">
    <citation type="submission" date="2024-03" db="EMBL/GenBank/DDBJ databases">
        <title>WGS assembly of Saponaria officinalis var. Norfolk2.</title>
        <authorList>
            <person name="Jenkins J."/>
            <person name="Shu S."/>
            <person name="Grimwood J."/>
            <person name="Barry K."/>
            <person name="Goodstein D."/>
            <person name="Schmutz J."/>
            <person name="Leebens-Mack J."/>
            <person name="Osbourn A."/>
        </authorList>
    </citation>
    <scope>NUCLEOTIDE SEQUENCE [LARGE SCALE GENOMIC DNA]</scope>
    <source>
        <strain evidence="4">JIC</strain>
    </source>
</reference>
<comment type="similarity">
    <text evidence="1">Belongs to the plant acyltransferase family.</text>
</comment>
<dbReference type="AlphaFoldDB" id="A0AAW1MPA3"/>
<name>A0AAW1MPA3_SAPOF</name>
<protein>
    <submittedName>
        <fullName evidence="4">Uncharacterized protein</fullName>
    </submittedName>
</protein>
<keyword evidence="2" id="KW-0808">Transferase</keyword>
<evidence type="ECO:0000256" key="2">
    <source>
        <dbReference type="ARBA" id="ARBA00022679"/>
    </source>
</evidence>
<dbReference type="EMBL" id="JBDFQZ010000002">
    <property type="protein sequence ID" value="KAK9747843.1"/>
    <property type="molecule type" value="Genomic_DNA"/>
</dbReference>
<proteinExistence type="inferred from homology"/>
<dbReference type="GO" id="GO:0016747">
    <property type="term" value="F:acyltransferase activity, transferring groups other than amino-acyl groups"/>
    <property type="evidence" value="ECO:0007669"/>
    <property type="project" value="TreeGrafter"/>
</dbReference>
<dbReference type="PANTHER" id="PTHR31642">
    <property type="entry name" value="TRICHOTHECENE 3-O-ACETYLTRANSFERASE"/>
    <property type="match status" value="1"/>
</dbReference>
<evidence type="ECO:0000256" key="3">
    <source>
        <dbReference type="ARBA" id="ARBA00023315"/>
    </source>
</evidence>
<keyword evidence="5" id="KW-1185">Reference proteome</keyword>
<dbReference type="Proteomes" id="UP001443914">
    <property type="component" value="Unassembled WGS sequence"/>
</dbReference>
<evidence type="ECO:0000313" key="5">
    <source>
        <dbReference type="Proteomes" id="UP001443914"/>
    </source>
</evidence>
<evidence type="ECO:0000313" key="4">
    <source>
        <dbReference type="EMBL" id="KAK9747843.1"/>
    </source>
</evidence>
<dbReference type="Pfam" id="PF02458">
    <property type="entry name" value="Transferase"/>
    <property type="match status" value="1"/>
</dbReference>
<gene>
    <name evidence="4" type="ORF">RND81_02G018400</name>
</gene>
<accession>A0AAW1MPA3</accession>
<sequence length="445" mass="50032">MSIKVIKSTMVFPDEKTPRQSLWLSRLDMMQRPPESHTRVLFIYHSNNDVTNSTTFFDIEIMKGALSKALVPYYPLAGRLRINENSNRIEIDCNDEGVLFIEAETAFSLDDLGDGSNPNYNLRKDLIPTCDCSKGISSFPLLMIQITRFKCGGVTFGLASNHHVSDGFADMLFVDAWASLARGVEPSIVPCHDRAKFFGPRDPPLVNFKHLEYEPPLPPLPPKSVTGETSATREQHFKLSEDQISALKLKAVSDESVGYKVSTFKAIAAHVWRSVCKARGLADDQDVKLYINTDGRFRLKDPSFPQGYFGNAIFFSCVVAKAGDIAREPLFYTVDKIDEAVKKMDNPEYLRSAVDYLESQEDVKPLIRGPHWATCPNFEINSWAKFRVPEVDFGWGGPKSNGHGEVKNEGQAKIFGSLDGDKSTYVGIRLFSSHMDLFTKYFYDF</sequence>
<comment type="caution">
    <text evidence="4">The sequence shown here is derived from an EMBL/GenBank/DDBJ whole genome shotgun (WGS) entry which is preliminary data.</text>
</comment>
<dbReference type="InterPro" id="IPR023213">
    <property type="entry name" value="CAT-like_dom_sf"/>
</dbReference>
<dbReference type="Gene3D" id="3.30.559.10">
    <property type="entry name" value="Chloramphenicol acetyltransferase-like domain"/>
    <property type="match status" value="2"/>
</dbReference>